<feature type="compositionally biased region" description="Polar residues" evidence="9">
    <location>
        <begin position="284"/>
        <end position="294"/>
    </location>
</feature>
<reference evidence="11" key="1">
    <citation type="submission" date="2015-03" db="EMBL/GenBank/DDBJ databases">
        <title>A transcriptome of Araucaria cunninghamii, an australian fine timber species.</title>
        <authorList>
            <person name="Jing Yi C.J.Y."/>
            <person name="Yin San L.Y.S."/>
            <person name="Abdul Karim S.S."/>
            <person name="Wan Azmi N.N."/>
            <person name="Hercus R.R."/>
            <person name="Croft L.L."/>
        </authorList>
    </citation>
    <scope>NUCLEOTIDE SEQUENCE</scope>
    <source>
        <strain evidence="11">MI0301</strain>
        <tissue evidence="11">Leaf</tissue>
    </source>
</reference>
<keyword evidence="6 8" id="KW-0539">Nucleus</keyword>
<comment type="subcellular location">
    <subcellularLocation>
        <location evidence="1 8">Nucleus</location>
    </subcellularLocation>
</comment>
<evidence type="ECO:0000256" key="5">
    <source>
        <dbReference type="ARBA" id="ARBA00023163"/>
    </source>
</evidence>
<evidence type="ECO:0000256" key="3">
    <source>
        <dbReference type="ARBA" id="ARBA00022491"/>
    </source>
</evidence>
<keyword evidence="5 8" id="KW-0804">Transcription</keyword>
<proteinExistence type="inferred from homology"/>
<feature type="domain" description="PB1" evidence="10">
    <location>
        <begin position="338"/>
        <end position="440"/>
    </location>
</feature>
<comment type="similarity">
    <text evidence="2 8">Belongs to the Aux/IAA family.</text>
</comment>
<feature type="compositionally biased region" description="Basic and acidic residues" evidence="9">
    <location>
        <begin position="27"/>
        <end position="40"/>
    </location>
</feature>
<comment type="subunit">
    <text evidence="8">Homodimers and heterodimers.</text>
</comment>
<dbReference type="PROSITE" id="PS51745">
    <property type="entry name" value="PB1"/>
    <property type="match status" value="1"/>
</dbReference>
<feature type="region of interest" description="Disordered" evidence="9">
    <location>
        <begin position="204"/>
        <end position="235"/>
    </location>
</feature>
<dbReference type="PANTHER" id="PTHR31734">
    <property type="entry name" value="AUXIN-RESPONSIVE PROTEIN IAA17"/>
    <property type="match status" value="1"/>
</dbReference>
<dbReference type="InterPro" id="IPR053793">
    <property type="entry name" value="PB1-like"/>
</dbReference>
<evidence type="ECO:0000256" key="1">
    <source>
        <dbReference type="ARBA" id="ARBA00004123"/>
    </source>
</evidence>
<keyword evidence="3 8" id="KW-0678">Repressor</keyword>
<dbReference type="InterPro" id="IPR033389">
    <property type="entry name" value="AUX/IAA_dom"/>
</dbReference>
<accession>A0A0D6QXS8</accession>
<protein>
    <recommendedName>
        <fullName evidence="8">Auxin-responsive protein</fullName>
    </recommendedName>
</protein>
<evidence type="ECO:0000313" key="11">
    <source>
        <dbReference type="EMBL" id="JAG94818.1"/>
    </source>
</evidence>
<sequence>MSSPVGVNVKEGLGKVSPSASSLSDNNSHDSTESLKEHDYIGLSEVSSSMESSVLSCQDGEENNLNLKETELRLGLPGSLSPTRDSSASELSLLGPLKIRTEVVEEKKLFPREKQQHSAKEGVTEDKNGQDKYNIQSSCRNMMSTTPKNIVTGAKRGFTEAMEARNCFSDARNNGGFSGEGKWVFPSPAGGVVVGGSEVELSKPSPQGKFLASASGTPKGPASWHTGGLDHSGTSSPFMASRPPAVANINGKSVKDGVAASIGVKDIVQPKMPQERPRAEPQHGANQNHMSSANDPGMAPASKAQVVGWPPIRNFRKNTLAANPKTIDETEGKPGSSALYVKVSMDGAPYLRKVDLKMYACYLELSTALEKMFSCFTIGQCGSHGVPGRDGLSESKLMDLLHGSEYVLTYEDRDGDWMLVGDVPWEMFVDSCKRLRIMKGSEAIGLAPRAMEKCKNRN</sequence>
<dbReference type="Pfam" id="PF02309">
    <property type="entry name" value="AUX_IAA"/>
    <property type="match status" value="1"/>
</dbReference>
<organism evidence="11">
    <name type="scientific">Araucaria cunninghamii</name>
    <name type="common">Hoop pine</name>
    <name type="synonym">Moreton Bay pine</name>
    <dbReference type="NCBI Taxonomy" id="56994"/>
    <lineage>
        <taxon>Eukaryota</taxon>
        <taxon>Viridiplantae</taxon>
        <taxon>Streptophyta</taxon>
        <taxon>Embryophyta</taxon>
        <taxon>Tracheophyta</taxon>
        <taxon>Spermatophyta</taxon>
        <taxon>Pinopsida</taxon>
        <taxon>Pinidae</taxon>
        <taxon>Conifers II</taxon>
        <taxon>Araucariales</taxon>
        <taxon>Araucariaceae</taxon>
        <taxon>Araucaria</taxon>
    </lineage>
</organism>
<evidence type="ECO:0000256" key="8">
    <source>
        <dbReference type="RuleBase" id="RU004549"/>
    </source>
</evidence>
<name>A0A0D6QXS8_ARACU</name>
<evidence type="ECO:0000256" key="2">
    <source>
        <dbReference type="ARBA" id="ARBA00006728"/>
    </source>
</evidence>
<dbReference type="Gene3D" id="3.10.20.90">
    <property type="entry name" value="Phosphatidylinositol 3-kinase Catalytic Subunit, Chain A, domain 1"/>
    <property type="match status" value="1"/>
</dbReference>
<feature type="region of interest" description="Disordered" evidence="9">
    <location>
        <begin position="108"/>
        <end position="131"/>
    </location>
</feature>
<keyword evidence="7 8" id="KW-0927">Auxin signaling pathway</keyword>
<comment type="function">
    <text evidence="8">Aux/IAA proteins are short-lived transcriptional factors that function as repressors of early auxin response genes at low auxin concentrations.</text>
</comment>
<dbReference type="SUPFAM" id="SSF54277">
    <property type="entry name" value="CAD &amp; PB1 domains"/>
    <property type="match status" value="1"/>
</dbReference>
<evidence type="ECO:0000256" key="9">
    <source>
        <dbReference type="SAM" id="MobiDB-lite"/>
    </source>
</evidence>
<feature type="region of interest" description="Disordered" evidence="9">
    <location>
        <begin position="1"/>
        <end position="43"/>
    </location>
</feature>
<feature type="region of interest" description="Disordered" evidence="9">
    <location>
        <begin position="51"/>
        <end position="70"/>
    </location>
</feature>
<dbReference type="GO" id="GO:0005634">
    <property type="term" value="C:nucleus"/>
    <property type="evidence" value="ECO:0007669"/>
    <property type="project" value="UniProtKB-SubCell"/>
</dbReference>
<dbReference type="FunFam" id="3.10.20.90:FF:000078">
    <property type="entry name" value="Auxin-responsive protein"/>
    <property type="match status" value="1"/>
</dbReference>
<evidence type="ECO:0000256" key="6">
    <source>
        <dbReference type="ARBA" id="ARBA00023242"/>
    </source>
</evidence>
<evidence type="ECO:0000256" key="4">
    <source>
        <dbReference type="ARBA" id="ARBA00023015"/>
    </source>
</evidence>
<feature type="compositionally biased region" description="Basic and acidic residues" evidence="9">
    <location>
        <begin position="108"/>
        <end position="130"/>
    </location>
</feature>
<feature type="region of interest" description="Disordered" evidence="9">
    <location>
        <begin position="269"/>
        <end position="303"/>
    </location>
</feature>
<feature type="compositionally biased region" description="Low complexity" evidence="9">
    <location>
        <begin position="17"/>
        <end position="26"/>
    </location>
</feature>
<evidence type="ECO:0000259" key="10">
    <source>
        <dbReference type="PROSITE" id="PS51745"/>
    </source>
</evidence>
<evidence type="ECO:0000256" key="7">
    <source>
        <dbReference type="ARBA" id="ARBA00023294"/>
    </source>
</evidence>
<dbReference type="GO" id="GO:0009734">
    <property type="term" value="P:auxin-activated signaling pathway"/>
    <property type="evidence" value="ECO:0007669"/>
    <property type="project" value="UniProtKB-UniRule"/>
</dbReference>
<dbReference type="InterPro" id="IPR003311">
    <property type="entry name" value="AUX_IAA"/>
</dbReference>
<keyword evidence="4 8" id="KW-0805">Transcription regulation</keyword>
<dbReference type="EMBL" id="GCKF01042383">
    <property type="protein sequence ID" value="JAG94818.1"/>
    <property type="molecule type" value="Transcribed_RNA"/>
</dbReference>
<dbReference type="PANTHER" id="PTHR31734:SF28">
    <property type="entry name" value="AUXIN-RESPONSIVE PROTEIN IAA13"/>
    <property type="match status" value="1"/>
</dbReference>
<dbReference type="AlphaFoldDB" id="A0A0D6QXS8"/>
<dbReference type="GO" id="GO:0006355">
    <property type="term" value="P:regulation of DNA-templated transcription"/>
    <property type="evidence" value="ECO:0007669"/>
    <property type="project" value="InterPro"/>
</dbReference>